<keyword evidence="3" id="KW-1185">Reference proteome</keyword>
<protein>
    <submittedName>
        <fullName evidence="2">Uncharacterized protein</fullName>
    </submittedName>
</protein>
<feature type="compositionally biased region" description="Basic residues" evidence="1">
    <location>
        <begin position="136"/>
        <end position="145"/>
    </location>
</feature>
<dbReference type="HOGENOM" id="CLU_1360732_0_0_1"/>
<reference evidence="2 3" key="1">
    <citation type="journal article" date="2014" name="BMC Genomics">
        <title>Genome and secretome analysis of the hemibiotrophic fungal pathogen, Moniliophthora roreri, which causes frosty pod rot disease of cacao: mechanisms of the biotrophic and necrotrophic phases.</title>
        <authorList>
            <person name="Meinhardt L.W."/>
            <person name="Costa G.G.L."/>
            <person name="Thomazella D.P.T."/>
            <person name="Teixeira P.J.P.L."/>
            <person name="Carazzolle M.F."/>
            <person name="Schuster S.C."/>
            <person name="Carlson J.E."/>
            <person name="Guiltinan M.J."/>
            <person name="Mieczkowski P."/>
            <person name="Farmer A."/>
            <person name="Ramaraj T."/>
            <person name="Crozier J."/>
            <person name="Davis R.E."/>
            <person name="Shao J."/>
            <person name="Melnick R.L."/>
            <person name="Pereira G.A.G."/>
            <person name="Bailey B.A."/>
        </authorList>
    </citation>
    <scope>NUCLEOTIDE SEQUENCE [LARGE SCALE GENOMIC DNA]</scope>
    <source>
        <strain evidence="2 3">MCA 2997</strain>
    </source>
</reference>
<sequence>MSRPSRSRSIDLAIHEVTRSLQNITVSTVLPIYIRVAGFDSLCPEAIIAFEHAMDKGRLSDSQFQRLRDEYWMNKLGGCKDKDKVCQCSECGGMRLQTERYLVAKAADIVKVPDVNENANQREQDEISNTTGTTRTVKKVKRKVSPKPEGSGKTSRPRKAKGTPGSFAPSFPLLIIKNARSILLDESVMIIADHLTSDSTN</sequence>
<gene>
    <name evidence="2" type="ORF">Moror_17887</name>
</gene>
<dbReference type="EMBL" id="AWSO01000030">
    <property type="protein sequence ID" value="ESK97231.1"/>
    <property type="molecule type" value="Genomic_DNA"/>
</dbReference>
<proteinExistence type="predicted"/>
<feature type="region of interest" description="Disordered" evidence="1">
    <location>
        <begin position="121"/>
        <end position="165"/>
    </location>
</feature>
<evidence type="ECO:0000256" key="1">
    <source>
        <dbReference type="SAM" id="MobiDB-lite"/>
    </source>
</evidence>
<accession>V2XWJ6</accession>
<evidence type="ECO:0000313" key="3">
    <source>
        <dbReference type="Proteomes" id="UP000017559"/>
    </source>
</evidence>
<organism evidence="2 3">
    <name type="scientific">Moniliophthora roreri (strain MCA 2997)</name>
    <name type="common">Cocoa frosty pod rot fungus</name>
    <name type="synonym">Crinipellis roreri</name>
    <dbReference type="NCBI Taxonomy" id="1381753"/>
    <lineage>
        <taxon>Eukaryota</taxon>
        <taxon>Fungi</taxon>
        <taxon>Dikarya</taxon>
        <taxon>Basidiomycota</taxon>
        <taxon>Agaricomycotina</taxon>
        <taxon>Agaricomycetes</taxon>
        <taxon>Agaricomycetidae</taxon>
        <taxon>Agaricales</taxon>
        <taxon>Marasmiineae</taxon>
        <taxon>Marasmiaceae</taxon>
        <taxon>Moniliophthora</taxon>
    </lineage>
</organism>
<dbReference type="KEGG" id="mrr:Moror_17887"/>
<comment type="caution">
    <text evidence="2">The sequence shown here is derived from an EMBL/GenBank/DDBJ whole genome shotgun (WGS) entry which is preliminary data.</text>
</comment>
<dbReference type="OrthoDB" id="2984821at2759"/>
<evidence type="ECO:0000313" key="2">
    <source>
        <dbReference type="EMBL" id="ESK97231.1"/>
    </source>
</evidence>
<dbReference type="AlphaFoldDB" id="V2XWJ6"/>
<name>V2XWJ6_MONRO</name>
<dbReference type="Proteomes" id="UP000017559">
    <property type="component" value="Unassembled WGS sequence"/>
</dbReference>